<evidence type="ECO:0000313" key="3">
    <source>
        <dbReference type="Proteomes" id="UP000225706"/>
    </source>
</evidence>
<proteinExistence type="inferred from homology"/>
<dbReference type="GO" id="GO:0005576">
    <property type="term" value="C:extracellular region"/>
    <property type="evidence" value="ECO:0007669"/>
    <property type="project" value="InterPro"/>
</dbReference>
<dbReference type="PANTHER" id="PTHR14096">
    <property type="entry name" value="APOLIPOPROTEIN L"/>
    <property type="match status" value="1"/>
</dbReference>
<comment type="caution">
    <text evidence="2">The sequence shown here is derived from an EMBL/GenBank/DDBJ whole genome shotgun (WGS) entry which is preliminary data.</text>
</comment>
<dbReference type="EMBL" id="LSMT01000313">
    <property type="protein sequence ID" value="PFX20553.1"/>
    <property type="molecule type" value="Genomic_DNA"/>
</dbReference>
<organism evidence="2 3">
    <name type="scientific">Stylophora pistillata</name>
    <name type="common">Smooth cauliflower coral</name>
    <dbReference type="NCBI Taxonomy" id="50429"/>
    <lineage>
        <taxon>Eukaryota</taxon>
        <taxon>Metazoa</taxon>
        <taxon>Cnidaria</taxon>
        <taxon>Anthozoa</taxon>
        <taxon>Hexacorallia</taxon>
        <taxon>Scleractinia</taxon>
        <taxon>Astrocoeniina</taxon>
        <taxon>Pocilloporidae</taxon>
        <taxon>Stylophora</taxon>
    </lineage>
</organism>
<dbReference type="Proteomes" id="UP000225706">
    <property type="component" value="Unassembled WGS sequence"/>
</dbReference>
<dbReference type="PANTHER" id="PTHR14096:SF28">
    <property type="entry name" value="APOLIPOPROTEIN L, 1-RELATED"/>
    <property type="match status" value="1"/>
</dbReference>
<evidence type="ECO:0000313" key="2">
    <source>
        <dbReference type="EMBL" id="PFX20553.1"/>
    </source>
</evidence>
<dbReference type="AlphaFoldDB" id="A0A2B4RUT5"/>
<dbReference type="GO" id="GO:0008289">
    <property type="term" value="F:lipid binding"/>
    <property type="evidence" value="ECO:0007669"/>
    <property type="project" value="InterPro"/>
</dbReference>
<comment type="similarity">
    <text evidence="1">Belongs to the apolipoprotein L family.</text>
</comment>
<dbReference type="GO" id="GO:0006869">
    <property type="term" value="P:lipid transport"/>
    <property type="evidence" value="ECO:0007669"/>
    <property type="project" value="InterPro"/>
</dbReference>
<dbReference type="GO" id="GO:0042157">
    <property type="term" value="P:lipoprotein metabolic process"/>
    <property type="evidence" value="ECO:0007669"/>
    <property type="project" value="InterPro"/>
</dbReference>
<protein>
    <submittedName>
        <fullName evidence="2">Apolipoprotein L3</fullName>
    </submittedName>
</protein>
<evidence type="ECO:0000256" key="1">
    <source>
        <dbReference type="ARBA" id="ARBA00010090"/>
    </source>
</evidence>
<sequence>MGTKIDSNMEDAVRGINELSEAERQQCENGLQDLLMKTVDARDKIQIAADSFRTAADTLDQVWRDCKIAHAAGTTGGIISSCLALAGVTVATGGAATPVLLAGLGFGIGGAVTNIGTNCVESSIKSAQIKKAEKLLGEALDSINVVHTTVQSWLDKKEKMKILYILYLAESFEFLDPVLLNLLHDMVSTAFGIPINILKRLSAAAAPSKAGAKLLTNVGPQGGKGIGQLADDAAQAGKTGLQIADDMAQVGKAGLQASDDVAQAGAKAGSKTAGKYAGNFGYRMAAKIDSNIEDAVRGINELSDAEKQQCENSLRDLLMRAKAKDLCVRVQIAADSLRTAADKLDRVWRDCKIAHAAGTSGGIIASCLALLGGAILSGGAATPVLLAGLGFGISGAVTNLGTSLAESSINSVEIEKAEKLLGETLDSINVVHTTVQSWLKKKEMTRIAYILYLAESFEFVDPILLNLLHAVVSATFEIPISMLQTLSAAAAQSTPGAKLITEVGAQGGKGIAQLADDAAQAGKTGLQMADDMAQVGKAGLQASDDVAQAGAKAGSKTVGKYAGKVLIIANIAFLMVDCIDLGFTVRDLVENKGSEAAKELRKKANQLEDLLRKRDA</sequence>
<gene>
    <name evidence="2" type="primary">APOL3</name>
    <name evidence="2" type="ORF">AWC38_SpisGene15008</name>
</gene>
<reference evidence="3" key="1">
    <citation type="journal article" date="2017" name="bioRxiv">
        <title>Comparative analysis of the genomes of Stylophora pistillata and Acropora digitifera provides evidence for extensive differences between species of corals.</title>
        <authorList>
            <person name="Voolstra C.R."/>
            <person name="Li Y."/>
            <person name="Liew Y.J."/>
            <person name="Baumgarten S."/>
            <person name="Zoccola D."/>
            <person name="Flot J.-F."/>
            <person name="Tambutte S."/>
            <person name="Allemand D."/>
            <person name="Aranda M."/>
        </authorList>
    </citation>
    <scope>NUCLEOTIDE SEQUENCE [LARGE SCALE GENOMIC DNA]</scope>
</reference>
<name>A0A2B4RUT5_STYPI</name>
<keyword evidence="2" id="KW-0449">Lipoprotein</keyword>
<dbReference type="Pfam" id="PF05461">
    <property type="entry name" value="ApoL"/>
    <property type="match status" value="2"/>
</dbReference>
<dbReference type="OrthoDB" id="5983745at2759"/>
<dbReference type="GO" id="GO:0016020">
    <property type="term" value="C:membrane"/>
    <property type="evidence" value="ECO:0007669"/>
    <property type="project" value="TreeGrafter"/>
</dbReference>
<accession>A0A2B4RUT5</accession>
<dbReference type="InterPro" id="IPR008405">
    <property type="entry name" value="ApoL"/>
</dbReference>
<keyword evidence="3" id="KW-1185">Reference proteome</keyword>